<dbReference type="PANTHER" id="PTHR31956:SF1">
    <property type="entry name" value="NON-SPECIFIC PHOSPHOLIPASE C1"/>
    <property type="match status" value="1"/>
</dbReference>
<sequence length="793" mass="88849">MDSRREFLKKAALFAGATGMANTLPSSVLKAMAINAEPGSTFHDAEHIVFLMQENRSFDHMFGKMKGVRGFNDPHPHIQPDGNKVWLQKDGQGYTYAPFHVDINKTKITWQGGLPHSWNDQVAARNGGRYDKWFPVKSAMTLSYYDRNDVPFYYALADAFTVCDQHFCSSLTGTTPNRLFFFTGTIRGEKSENRIAVVNNDQAESQNNVFVDWPTFQETLEDNGIDWRIYQNELWTSKLPEGEIDDWLGNYGDNPVEYVKRHNVKLSAYFRKNGDNTVKPALTAAEVQARYDKLSQREKNLIDKAFQTNISEKDYLELAPFTFTNDEGKSETINIPKGDIFHQFRKDVDSGKLPAVSWLVAPQRFSDHTSSPLYGTWYVSEALDILTKNPEVWKKTIFVLTYDENDGYFDHQPPFVVPNPEDASSGKVSAGINYATDFESRKGSPIGLGYRVPMVIASPWSKGGFVNSQVFDHTSSLMFMEKWLSKKTGKNIKSNNISDWRRNICGDLTSAFRPYNGEEIKSPEPLKRETVVTNIGNAKNKPDQVGPTALNKNDVAKINKFESFSSQTSAYAPKQESGTKPACALPYQLNADAVVVGNEVELTFQSAKTLFGNETEIVGAPFTMNTVASFKGVQGKVWAYAVKSGDTLTDKIAIEDFDNEVYDFRITGPNGFYRHFAGSKKNPQISIKAKAEQSGLVTKKLTGNLVFTIENKGTSPVSIQILENKYKAATQNFNLKPKSTTNILLNLSKSAHWYDFSILQTGNTVFKHRYSGKIENGEITITDPFMGNVSGLA</sequence>
<gene>
    <name evidence="5" type="ORF">EZ449_18750</name>
</gene>
<accession>A0A4R0NQS6</accession>
<dbReference type="GO" id="GO:0016042">
    <property type="term" value="P:lipid catabolic process"/>
    <property type="evidence" value="ECO:0007669"/>
    <property type="project" value="InterPro"/>
</dbReference>
<reference evidence="5 6" key="1">
    <citation type="submission" date="2019-02" db="EMBL/GenBank/DDBJ databases">
        <title>Pedobacter sp. RP-3-11 sp. nov., isolated from Arctic soil.</title>
        <authorList>
            <person name="Dahal R.H."/>
        </authorList>
    </citation>
    <scope>NUCLEOTIDE SEQUENCE [LARGE SCALE GENOMIC DNA]</scope>
    <source>
        <strain evidence="5 6">RP-3-11</strain>
    </source>
</reference>
<dbReference type="Proteomes" id="UP000291485">
    <property type="component" value="Unassembled WGS sequence"/>
</dbReference>
<dbReference type="PROSITE" id="PS51318">
    <property type="entry name" value="TAT"/>
    <property type="match status" value="1"/>
</dbReference>
<feature type="domain" description="Bacterial phospholipase C C-terminal" evidence="4">
    <location>
        <begin position="581"/>
        <end position="678"/>
    </location>
</feature>
<keyword evidence="3" id="KW-0378">Hydrolase</keyword>
<dbReference type="InterPro" id="IPR008475">
    <property type="entry name" value="PLipase_C_C"/>
</dbReference>
<keyword evidence="6" id="KW-1185">Reference proteome</keyword>
<dbReference type="NCBIfam" id="TIGR03396">
    <property type="entry name" value="PC_PLC"/>
    <property type="match status" value="1"/>
</dbReference>
<evidence type="ECO:0000313" key="5">
    <source>
        <dbReference type="EMBL" id="TCD02398.1"/>
    </source>
</evidence>
<evidence type="ECO:0000256" key="1">
    <source>
        <dbReference type="ARBA" id="ARBA00009717"/>
    </source>
</evidence>
<dbReference type="InterPro" id="IPR007312">
    <property type="entry name" value="Phosphoesterase"/>
</dbReference>
<feature type="domain" description="Bacterial phospholipase C C-terminal" evidence="4">
    <location>
        <begin position="703"/>
        <end position="773"/>
    </location>
</feature>
<dbReference type="Pfam" id="PF04185">
    <property type="entry name" value="Phosphoesterase"/>
    <property type="match status" value="1"/>
</dbReference>
<dbReference type="GO" id="GO:0034480">
    <property type="term" value="F:phosphatidylcholine phospholipase C activity"/>
    <property type="evidence" value="ECO:0007669"/>
    <property type="project" value="UniProtKB-EC"/>
</dbReference>
<evidence type="ECO:0000256" key="2">
    <source>
        <dbReference type="ARBA" id="ARBA00012018"/>
    </source>
</evidence>
<comment type="similarity">
    <text evidence="1">Belongs to the bacterial phospholipase C family.</text>
</comment>
<dbReference type="Gene3D" id="3.40.720.10">
    <property type="entry name" value="Alkaline Phosphatase, subunit A"/>
    <property type="match status" value="1"/>
</dbReference>
<dbReference type="EC" id="3.1.4.3" evidence="2"/>
<dbReference type="PANTHER" id="PTHR31956">
    <property type="entry name" value="NON-SPECIFIC PHOSPHOLIPASE C4-RELATED"/>
    <property type="match status" value="1"/>
</dbReference>
<name>A0A4R0NQS6_9SPHI</name>
<dbReference type="InterPro" id="IPR017850">
    <property type="entry name" value="Alkaline_phosphatase_core_sf"/>
</dbReference>
<dbReference type="Pfam" id="PF05506">
    <property type="entry name" value="PLipase_C_C"/>
    <property type="match status" value="2"/>
</dbReference>
<evidence type="ECO:0000259" key="4">
    <source>
        <dbReference type="Pfam" id="PF05506"/>
    </source>
</evidence>
<evidence type="ECO:0000256" key="3">
    <source>
        <dbReference type="ARBA" id="ARBA00022801"/>
    </source>
</evidence>
<dbReference type="OrthoDB" id="980947at2"/>
<proteinExistence type="inferred from homology"/>
<dbReference type="EMBL" id="SJSN01000017">
    <property type="protein sequence ID" value="TCD02398.1"/>
    <property type="molecule type" value="Genomic_DNA"/>
</dbReference>
<comment type="caution">
    <text evidence="5">The sequence shown here is derived from an EMBL/GenBank/DDBJ whole genome shotgun (WGS) entry which is preliminary data.</text>
</comment>
<dbReference type="InterPro" id="IPR006311">
    <property type="entry name" value="TAT_signal"/>
</dbReference>
<dbReference type="RefSeq" id="WP_131561765.1">
    <property type="nucleotide sequence ID" value="NZ_SJSN01000017.1"/>
</dbReference>
<dbReference type="InterPro" id="IPR017767">
    <property type="entry name" value="PC-PLC"/>
</dbReference>
<protein>
    <recommendedName>
        <fullName evidence="2">phospholipase C</fullName>
        <ecNumber evidence="2">3.1.4.3</ecNumber>
    </recommendedName>
</protein>
<evidence type="ECO:0000313" key="6">
    <source>
        <dbReference type="Proteomes" id="UP000291485"/>
    </source>
</evidence>
<dbReference type="SUPFAM" id="SSF53649">
    <property type="entry name" value="Alkaline phosphatase-like"/>
    <property type="match status" value="1"/>
</dbReference>
<dbReference type="AlphaFoldDB" id="A0A4R0NQS6"/>
<organism evidence="5 6">
    <name type="scientific">Pedobacter frigidisoli</name>
    <dbReference type="NCBI Taxonomy" id="2530455"/>
    <lineage>
        <taxon>Bacteria</taxon>
        <taxon>Pseudomonadati</taxon>
        <taxon>Bacteroidota</taxon>
        <taxon>Sphingobacteriia</taxon>
        <taxon>Sphingobacteriales</taxon>
        <taxon>Sphingobacteriaceae</taxon>
        <taxon>Pedobacter</taxon>
    </lineage>
</organism>